<organism evidence="2 3">
    <name type="scientific">Papillibacter cinnamivorans DSM 12816</name>
    <dbReference type="NCBI Taxonomy" id="1122930"/>
    <lineage>
        <taxon>Bacteria</taxon>
        <taxon>Bacillati</taxon>
        <taxon>Bacillota</taxon>
        <taxon>Clostridia</taxon>
        <taxon>Eubacteriales</taxon>
        <taxon>Oscillospiraceae</taxon>
        <taxon>Papillibacter</taxon>
    </lineage>
</organism>
<name>A0A1W2CBC0_9FIRM</name>
<protein>
    <submittedName>
        <fullName evidence="2">Cys-tRNA(Pro) deacylase, prolyl-tRNA editing enzyme YbaK/EbsC</fullName>
    </submittedName>
</protein>
<dbReference type="STRING" id="1122930.SAMN02745168_2680"/>
<feature type="domain" description="YbaK/aminoacyl-tRNA synthetase-associated" evidence="1">
    <location>
        <begin position="29"/>
        <end position="141"/>
    </location>
</feature>
<dbReference type="SUPFAM" id="SSF55826">
    <property type="entry name" value="YbaK/ProRS associated domain"/>
    <property type="match status" value="1"/>
</dbReference>
<reference evidence="2 3" key="1">
    <citation type="submission" date="2017-04" db="EMBL/GenBank/DDBJ databases">
        <authorList>
            <person name="Afonso C.L."/>
            <person name="Miller P.J."/>
            <person name="Scott M.A."/>
            <person name="Spackman E."/>
            <person name="Goraichik I."/>
            <person name="Dimitrov K.M."/>
            <person name="Suarez D.L."/>
            <person name="Swayne D.E."/>
        </authorList>
    </citation>
    <scope>NUCLEOTIDE SEQUENCE [LARGE SCALE GENOMIC DNA]</scope>
    <source>
        <strain evidence="2 3">DSM 12816</strain>
    </source>
</reference>
<dbReference type="Gene3D" id="3.90.960.10">
    <property type="entry name" value="YbaK/aminoacyl-tRNA synthetase-associated domain"/>
    <property type="match status" value="1"/>
</dbReference>
<gene>
    <name evidence="2" type="ORF">SAMN02745168_2680</name>
</gene>
<dbReference type="EMBL" id="FWXW01000008">
    <property type="protein sequence ID" value="SMC81948.1"/>
    <property type="molecule type" value="Genomic_DNA"/>
</dbReference>
<evidence type="ECO:0000313" key="2">
    <source>
        <dbReference type="EMBL" id="SMC81948.1"/>
    </source>
</evidence>
<dbReference type="Pfam" id="PF04073">
    <property type="entry name" value="tRNA_edit"/>
    <property type="match status" value="1"/>
</dbReference>
<keyword evidence="3" id="KW-1185">Reference proteome</keyword>
<proteinExistence type="predicted"/>
<accession>A0A1W2CBC0</accession>
<dbReference type="GO" id="GO:0002161">
    <property type="term" value="F:aminoacyl-tRNA deacylase activity"/>
    <property type="evidence" value="ECO:0007669"/>
    <property type="project" value="InterPro"/>
</dbReference>
<dbReference type="CDD" id="cd04333">
    <property type="entry name" value="ProX_deacylase"/>
    <property type="match status" value="1"/>
</dbReference>
<dbReference type="OrthoDB" id="9798760at2"/>
<dbReference type="InterPro" id="IPR036754">
    <property type="entry name" value="YbaK/aa-tRNA-synt-asso_dom_sf"/>
</dbReference>
<dbReference type="PANTHER" id="PTHR30411">
    <property type="entry name" value="CYTOPLASMIC PROTEIN"/>
    <property type="match status" value="1"/>
</dbReference>
<evidence type="ECO:0000259" key="1">
    <source>
        <dbReference type="Pfam" id="PF04073"/>
    </source>
</evidence>
<dbReference type="Proteomes" id="UP000192790">
    <property type="component" value="Unassembled WGS sequence"/>
</dbReference>
<dbReference type="PANTHER" id="PTHR30411:SF1">
    <property type="entry name" value="CYTOPLASMIC PROTEIN"/>
    <property type="match status" value="1"/>
</dbReference>
<dbReference type="AlphaFoldDB" id="A0A1W2CBC0"/>
<dbReference type="RefSeq" id="WP_084235345.1">
    <property type="nucleotide sequence ID" value="NZ_FWXW01000008.1"/>
</dbReference>
<evidence type="ECO:0000313" key="3">
    <source>
        <dbReference type="Proteomes" id="UP000192790"/>
    </source>
</evidence>
<dbReference type="InterPro" id="IPR007214">
    <property type="entry name" value="YbaK/aa-tRNA-synth-assoc-dom"/>
</dbReference>
<sequence length="166" mass="17645">MSNSIDTVKAYFASLGRTEEILEFSVSSATVELAAQALSVEPAMIAKTLSFESGDGCLLLVAAGDARVDNVKFRGEFGFKARMLSPDRVEALTGHTPGGVCPFALPQGVRVFTDISLLRFPAVYPACGSDHSAVRLTCDNLFTLSGSLKWVDVCKGWPAEPLASDP</sequence>